<sequence length="161" mass="18599">MEFAIVQIASVDMLRSPCYKFGDAQQRRLDKNLLAERKKKKIGRRRKRRRRREGEKERERVWVNEGVIHGAPAARFPVRGRKVLISRNYVRSAPAASMNFQFLRLLMSSSNSSYVELRENGVNTEILRLPCLPRAGTCVIEESQSMGGPDRRLSYLCSCRI</sequence>
<gene>
    <name evidence="1" type="ORF">ALC60_14670</name>
</gene>
<dbReference type="Proteomes" id="UP000075809">
    <property type="component" value="Unassembled WGS sequence"/>
</dbReference>
<protein>
    <submittedName>
        <fullName evidence="1">Uncharacterized protein</fullName>
    </submittedName>
</protein>
<evidence type="ECO:0000313" key="1">
    <source>
        <dbReference type="EMBL" id="KYQ46248.1"/>
    </source>
</evidence>
<keyword evidence="2" id="KW-1185">Reference proteome</keyword>
<organism evidence="1 2">
    <name type="scientific">Mycetomoellerius zeteki</name>
    <dbReference type="NCBI Taxonomy" id="64791"/>
    <lineage>
        <taxon>Eukaryota</taxon>
        <taxon>Metazoa</taxon>
        <taxon>Ecdysozoa</taxon>
        <taxon>Arthropoda</taxon>
        <taxon>Hexapoda</taxon>
        <taxon>Insecta</taxon>
        <taxon>Pterygota</taxon>
        <taxon>Neoptera</taxon>
        <taxon>Endopterygota</taxon>
        <taxon>Hymenoptera</taxon>
        <taxon>Apocrita</taxon>
        <taxon>Aculeata</taxon>
        <taxon>Formicoidea</taxon>
        <taxon>Formicidae</taxon>
        <taxon>Myrmicinae</taxon>
        <taxon>Mycetomoellerius</taxon>
    </lineage>
</organism>
<reference evidence="1 2" key="1">
    <citation type="submission" date="2015-09" db="EMBL/GenBank/DDBJ databases">
        <title>Trachymyrmex zeteki WGS genome.</title>
        <authorList>
            <person name="Nygaard S."/>
            <person name="Hu H."/>
            <person name="Boomsma J."/>
            <person name="Zhang G."/>
        </authorList>
    </citation>
    <scope>NUCLEOTIDE SEQUENCE [LARGE SCALE GENOMIC DNA]</scope>
    <source>
        <strain evidence="1">Tzet28-1</strain>
        <tissue evidence="1">Whole body</tissue>
    </source>
</reference>
<dbReference type="EMBL" id="KQ983238">
    <property type="protein sequence ID" value="KYQ46248.1"/>
    <property type="molecule type" value="Genomic_DNA"/>
</dbReference>
<dbReference type="AlphaFoldDB" id="A0A151WEF5"/>
<evidence type="ECO:0000313" key="2">
    <source>
        <dbReference type="Proteomes" id="UP000075809"/>
    </source>
</evidence>
<proteinExistence type="predicted"/>
<accession>A0A151WEF5</accession>
<name>A0A151WEF5_9HYME</name>